<evidence type="ECO:0000313" key="2">
    <source>
        <dbReference type="EMBL" id="SFG48169.1"/>
    </source>
</evidence>
<proteinExistence type="predicted"/>
<dbReference type="AlphaFoldDB" id="A0A1I2S908"/>
<accession>A0A1I2S908</accession>
<evidence type="ECO:0000313" key="3">
    <source>
        <dbReference type="Proteomes" id="UP000198623"/>
    </source>
</evidence>
<gene>
    <name evidence="2" type="ORF">SAMN05216175_107126</name>
</gene>
<keyword evidence="1" id="KW-0812">Transmembrane</keyword>
<keyword evidence="1" id="KW-0472">Membrane</keyword>
<protein>
    <recommendedName>
        <fullName evidence="4">SdiA-regulated</fullName>
    </recommendedName>
</protein>
<name>A0A1I2S908_9GAMM</name>
<feature type="transmembrane region" description="Helical" evidence="1">
    <location>
        <begin position="7"/>
        <end position="27"/>
    </location>
</feature>
<sequence>MLTKKSIYRLVYICFVAFVGLVGYRIWLLNSSKFISFDKQLEEVSGIEFDKNLQLWAINDGGDSPRLYQLSANGDIKRSIKIENAKNWDWEDMTQNDFGHFFIGDFGNNDNDREWLTIYKIENPIDIKTDTTRAEIIKFTNPEFKPIEGQVVRKNAHYDVEAFIYYQRSLYLFTKNRSRPFDGKTRLYRIGDYAGNFETEYINEFSTCTTIKELCWITSAALSPDRTKLVLLDSERLWLFENWQGDDFFSGDVYQIDLGIVTQKEAVTFYNDEIIVFTDEVFSGIGGNGYAIKLDQVKKKLIQQSGKALNASDANEELSAE</sequence>
<dbReference type="STRING" id="1045558.SAMN05216175_107126"/>
<evidence type="ECO:0000256" key="1">
    <source>
        <dbReference type="SAM" id="Phobius"/>
    </source>
</evidence>
<organism evidence="2 3">
    <name type="scientific">Neptunomonas qingdaonensis</name>
    <dbReference type="NCBI Taxonomy" id="1045558"/>
    <lineage>
        <taxon>Bacteria</taxon>
        <taxon>Pseudomonadati</taxon>
        <taxon>Pseudomonadota</taxon>
        <taxon>Gammaproteobacteria</taxon>
        <taxon>Oceanospirillales</taxon>
        <taxon>Oceanospirillaceae</taxon>
        <taxon>Neptunomonas</taxon>
    </lineage>
</organism>
<reference evidence="3" key="1">
    <citation type="submission" date="2016-10" db="EMBL/GenBank/DDBJ databases">
        <authorList>
            <person name="Varghese N."/>
            <person name="Submissions S."/>
        </authorList>
    </citation>
    <scope>NUCLEOTIDE SEQUENCE [LARGE SCALE GENOMIC DNA]</scope>
    <source>
        <strain evidence="3">CGMCC 1.10971</strain>
    </source>
</reference>
<evidence type="ECO:0008006" key="4">
    <source>
        <dbReference type="Google" id="ProtNLM"/>
    </source>
</evidence>
<keyword evidence="1" id="KW-1133">Transmembrane helix</keyword>
<dbReference type="SUPFAM" id="SSF63829">
    <property type="entry name" value="Calcium-dependent phosphotriesterase"/>
    <property type="match status" value="1"/>
</dbReference>
<dbReference type="Proteomes" id="UP000198623">
    <property type="component" value="Unassembled WGS sequence"/>
</dbReference>
<dbReference type="OrthoDB" id="5599486at2"/>
<keyword evidence="3" id="KW-1185">Reference proteome</keyword>
<dbReference type="RefSeq" id="WP_090728334.1">
    <property type="nucleotide sequence ID" value="NZ_FOOU01000007.1"/>
</dbReference>
<dbReference type="EMBL" id="FOOU01000007">
    <property type="protein sequence ID" value="SFG48169.1"/>
    <property type="molecule type" value="Genomic_DNA"/>
</dbReference>